<dbReference type="AlphaFoldDB" id="A0A6A5W3W9"/>
<name>A0A6A5W3W9_9PLEO</name>
<feature type="compositionally biased region" description="Polar residues" evidence="1">
    <location>
        <begin position="15"/>
        <end position="24"/>
    </location>
</feature>
<feature type="compositionally biased region" description="Low complexity" evidence="1">
    <location>
        <begin position="1"/>
        <end position="14"/>
    </location>
</feature>
<dbReference type="Proteomes" id="UP000799779">
    <property type="component" value="Unassembled WGS sequence"/>
</dbReference>
<evidence type="ECO:0000313" key="3">
    <source>
        <dbReference type="Proteomes" id="UP000799779"/>
    </source>
</evidence>
<organism evidence="2 3">
    <name type="scientific">Amniculicola lignicola CBS 123094</name>
    <dbReference type="NCBI Taxonomy" id="1392246"/>
    <lineage>
        <taxon>Eukaryota</taxon>
        <taxon>Fungi</taxon>
        <taxon>Dikarya</taxon>
        <taxon>Ascomycota</taxon>
        <taxon>Pezizomycotina</taxon>
        <taxon>Dothideomycetes</taxon>
        <taxon>Pleosporomycetidae</taxon>
        <taxon>Pleosporales</taxon>
        <taxon>Amniculicolaceae</taxon>
        <taxon>Amniculicola</taxon>
    </lineage>
</organism>
<keyword evidence="3" id="KW-1185">Reference proteome</keyword>
<evidence type="ECO:0000256" key="1">
    <source>
        <dbReference type="SAM" id="MobiDB-lite"/>
    </source>
</evidence>
<dbReference type="EMBL" id="ML977624">
    <property type="protein sequence ID" value="KAF1996563.1"/>
    <property type="molecule type" value="Genomic_DNA"/>
</dbReference>
<accession>A0A6A5W3W9</accession>
<evidence type="ECO:0000313" key="2">
    <source>
        <dbReference type="EMBL" id="KAF1996563.1"/>
    </source>
</evidence>
<reference evidence="2" key="1">
    <citation type="journal article" date="2020" name="Stud. Mycol.">
        <title>101 Dothideomycetes genomes: a test case for predicting lifestyles and emergence of pathogens.</title>
        <authorList>
            <person name="Haridas S."/>
            <person name="Albert R."/>
            <person name="Binder M."/>
            <person name="Bloem J."/>
            <person name="Labutti K."/>
            <person name="Salamov A."/>
            <person name="Andreopoulos B."/>
            <person name="Baker S."/>
            <person name="Barry K."/>
            <person name="Bills G."/>
            <person name="Bluhm B."/>
            <person name="Cannon C."/>
            <person name="Castanera R."/>
            <person name="Culley D."/>
            <person name="Daum C."/>
            <person name="Ezra D."/>
            <person name="Gonzalez J."/>
            <person name="Henrissat B."/>
            <person name="Kuo A."/>
            <person name="Liang C."/>
            <person name="Lipzen A."/>
            <person name="Lutzoni F."/>
            <person name="Magnuson J."/>
            <person name="Mondo S."/>
            <person name="Nolan M."/>
            <person name="Ohm R."/>
            <person name="Pangilinan J."/>
            <person name="Park H.-J."/>
            <person name="Ramirez L."/>
            <person name="Alfaro M."/>
            <person name="Sun H."/>
            <person name="Tritt A."/>
            <person name="Yoshinaga Y."/>
            <person name="Zwiers L.-H."/>
            <person name="Turgeon B."/>
            <person name="Goodwin S."/>
            <person name="Spatafora J."/>
            <person name="Crous P."/>
            <person name="Grigoriev I."/>
        </authorList>
    </citation>
    <scope>NUCLEOTIDE SEQUENCE</scope>
    <source>
        <strain evidence="2">CBS 123094</strain>
    </source>
</reference>
<sequence>MSPTTAAAASTLSPQQCASPNNPLSSITPRSAFAVLSHVLSFPHADDMLRPDRPGSARRSIQLRRQWTQIRHVMSVHGCPRQIRHARRHAIQLYRCRMQVHCVWTKPATTPRLPHSTRLLPQAKKVRIDRPFPRNQMRDVNDNLCRLAMRLKRAFPWTAWPSTKGTTVLTSTP</sequence>
<feature type="region of interest" description="Disordered" evidence="1">
    <location>
        <begin position="1"/>
        <end position="24"/>
    </location>
</feature>
<protein>
    <submittedName>
        <fullName evidence="2">Uncharacterized protein</fullName>
    </submittedName>
</protein>
<gene>
    <name evidence="2" type="ORF">P154DRAFT_579814</name>
</gene>
<proteinExistence type="predicted"/>